<reference evidence="6" key="1">
    <citation type="journal article" date="2023" name="IMA Fungus">
        <title>Comparative genomic study of the Penicillium genus elucidates a diverse pangenome and 15 lateral gene transfer events.</title>
        <authorList>
            <person name="Petersen C."/>
            <person name="Sorensen T."/>
            <person name="Nielsen M.R."/>
            <person name="Sondergaard T.E."/>
            <person name="Sorensen J.L."/>
            <person name="Fitzpatrick D.A."/>
            <person name="Frisvad J.C."/>
            <person name="Nielsen K.L."/>
        </authorList>
    </citation>
    <scope>NUCLEOTIDE SEQUENCE</scope>
    <source>
        <strain evidence="6">IBT 17514</strain>
    </source>
</reference>
<feature type="repeat" description="RCC1" evidence="3">
    <location>
        <begin position="427"/>
        <end position="480"/>
    </location>
</feature>
<dbReference type="InterPro" id="IPR009091">
    <property type="entry name" value="RCC1/BLIP-II"/>
</dbReference>
<evidence type="ECO:0000313" key="6">
    <source>
        <dbReference type="EMBL" id="KAJ5728513.1"/>
    </source>
</evidence>
<dbReference type="AlphaFoldDB" id="A0AAD6HPQ0"/>
<sequence>MPPKRQPSSANPKIKSNVEPVEMSQGRKRKAEKKDTSTIDLSKKGHKRQKVLDVYVFGTNCYGELGLGDLTKKSEISRPVLNQKLAADTVGVVHVAVGGVHSVALTHDNKILTWGVNDEGTLARDTKPDKDADDAQNANGDDGSNEDSDDDEVLINLKEATPMPVDSSYFRQGTVFAQLAASDSATFALTVDGLVYGWGSFRGSSGSIGFSPENKKEQRIPTLIPGLENATKIVAGAQHILALTSKGTVFSWGCDEQHQLGRRRASRRQRQPHPLTPEQCALPPGICDIGVGLYHSFAVHTHGMVYGWGSNNFGQTGISTTAGQNDAMIPFPSEIRAFRNHGVLTSIFGGKDHSIAVTESGKCLVWGRIDNNALGLGLEGMAPSDVIHDEYDRPRILKEPAVLKGIDGRVVFAASGTDHSFVTTDSGKAYSWGFNAQSQAGQPGLDEVETPTLLHSKYLEGKKLTSAAAGGQFSIVVGLANCS</sequence>
<feature type="repeat" description="RCC1" evidence="3">
    <location>
        <begin position="247"/>
        <end position="302"/>
    </location>
</feature>
<dbReference type="GO" id="GO:0005737">
    <property type="term" value="C:cytoplasm"/>
    <property type="evidence" value="ECO:0007669"/>
    <property type="project" value="TreeGrafter"/>
</dbReference>
<feature type="repeat" description="RCC1" evidence="3">
    <location>
        <begin position="303"/>
        <end position="360"/>
    </location>
</feature>
<feature type="compositionally biased region" description="Basic and acidic residues" evidence="4">
    <location>
        <begin position="32"/>
        <end position="42"/>
    </location>
</feature>
<evidence type="ECO:0000256" key="1">
    <source>
        <dbReference type="ARBA" id="ARBA00022658"/>
    </source>
</evidence>
<evidence type="ECO:0000256" key="4">
    <source>
        <dbReference type="SAM" id="MobiDB-lite"/>
    </source>
</evidence>
<dbReference type="PANTHER" id="PTHR45982">
    <property type="entry name" value="REGULATOR OF CHROMOSOME CONDENSATION"/>
    <property type="match status" value="1"/>
</dbReference>
<dbReference type="Pfam" id="PF25390">
    <property type="entry name" value="WD40_RLD"/>
    <property type="match status" value="1"/>
</dbReference>
<reference evidence="6" key="2">
    <citation type="submission" date="2023-01" db="EMBL/GenBank/DDBJ databases">
        <authorList>
            <person name="Petersen C."/>
        </authorList>
    </citation>
    <scope>NUCLEOTIDE SEQUENCE</scope>
    <source>
        <strain evidence="6">IBT 17514</strain>
    </source>
</reference>
<evidence type="ECO:0000256" key="3">
    <source>
        <dbReference type="PROSITE-ProRule" id="PRU00235"/>
    </source>
</evidence>
<feature type="repeat" description="RCC1" evidence="3">
    <location>
        <begin position="361"/>
        <end position="426"/>
    </location>
</feature>
<dbReference type="InterPro" id="IPR000408">
    <property type="entry name" value="Reg_chr_condens"/>
</dbReference>
<dbReference type="PANTHER" id="PTHR45982:SF1">
    <property type="entry name" value="REGULATOR OF CHROMOSOME CONDENSATION"/>
    <property type="match status" value="1"/>
</dbReference>
<feature type="domain" description="RCC1-like" evidence="5">
    <location>
        <begin position="53"/>
        <end position="476"/>
    </location>
</feature>
<dbReference type="EMBL" id="JAQJAN010000005">
    <property type="protein sequence ID" value="KAJ5728513.1"/>
    <property type="molecule type" value="Genomic_DNA"/>
</dbReference>
<evidence type="ECO:0000256" key="2">
    <source>
        <dbReference type="ARBA" id="ARBA00022737"/>
    </source>
</evidence>
<dbReference type="Proteomes" id="UP001215712">
    <property type="component" value="Unassembled WGS sequence"/>
</dbReference>
<comment type="caution">
    <text evidence="6">The sequence shown here is derived from an EMBL/GenBank/DDBJ whole genome shotgun (WGS) entry which is preliminary data.</text>
</comment>
<feature type="compositionally biased region" description="Polar residues" evidence="4">
    <location>
        <begin position="1"/>
        <end position="11"/>
    </location>
</feature>
<dbReference type="PRINTS" id="PR00633">
    <property type="entry name" value="RCCNDNSATION"/>
</dbReference>
<keyword evidence="2" id="KW-0677">Repeat</keyword>
<feature type="compositionally biased region" description="Basic and acidic residues" evidence="4">
    <location>
        <begin position="121"/>
        <end position="130"/>
    </location>
</feature>
<organism evidence="6 7">
    <name type="scientific">Penicillium malachiteum</name>
    <dbReference type="NCBI Taxonomy" id="1324776"/>
    <lineage>
        <taxon>Eukaryota</taxon>
        <taxon>Fungi</taxon>
        <taxon>Dikarya</taxon>
        <taxon>Ascomycota</taxon>
        <taxon>Pezizomycotina</taxon>
        <taxon>Eurotiomycetes</taxon>
        <taxon>Eurotiomycetidae</taxon>
        <taxon>Eurotiales</taxon>
        <taxon>Aspergillaceae</taxon>
        <taxon>Penicillium</taxon>
    </lineage>
</organism>
<feature type="repeat" description="RCC1" evidence="3">
    <location>
        <begin position="52"/>
        <end position="108"/>
    </location>
</feature>
<accession>A0AAD6HPQ0</accession>
<dbReference type="PROSITE" id="PS50012">
    <property type="entry name" value="RCC1_3"/>
    <property type="match status" value="6"/>
</dbReference>
<dbReference type="GO" id="GO:0005085">
    <property type="term" value="F:guanyl-nucleotide exchange factor activity"/>
    <property type="evidence" value="ECO:0007669"/>
    <property type="project" value="TreeGrafter"/>
</dbReference>
<dbReference type="InterPro" id="IPR058923">
    <property type="entry name" value="RCC1-like_dom"/>
</dbReference>
<proteinExistence type="predicted"/>
<gene>
    <name evidence="6" type="ORF">N7493_004843</name>
</gene>
<feature type="repeat" description="RCC1" evidence="3">
    <location>
        <begin position="193"/>
        <end position="246"/>
    </location>
</feature>
<dbReference type="InterPro" id="IPR051553">
    <property type="entry name" value="Ran_GTPase-activating"/>
</dbReference>
<feature type="region of interest" description="Disordered" evidence="4">
    <location>
        <begin position="1"/>
        <end position="42"/>
    </location>
</feature>
<feature type="region of interest" description="Disordered" evidence="4">
    <location>
        <begin position="120"/>
        <end position="150"/>
    </location>
</feature>
<dbReference type="Gene3D" id="2.130.10.30">
    <property type="entry name" value="Regulator of chromosome condensation 1/beta-lactamase-inhibitor protein II"/>
    <property type="match status" value="1"/>
</dbReference>
<evidence type="ECO:0000259" key="5">
    <source>
        <dbReference type="Pfam" id="PF25390"/>
    </source>
</evidence>
<keyword evidence="7" id="KW-1185">Reference proteome</keyword>
<keyword evidence="1" id="KW-0344">Guanine-nucleotide releasing factor</keyword>
<protein>
    <recommendedName>
        <fullName evidence="5">RCC1-like domain-containing protein</fullName>
    </recommendedName>
</protein>
<evidence type="ECO:0000313" key="7">
    <source>
        <dbReference type="Proteomes" id="UP001215712"/>
    </source>
</evidence>
<name>A0AAD6HPQ0_9EURO</name>
<dbReference type="SUPFAM" id="SSF50985">
    <property type="entry name" value="RCC1/BLIP-II"/>
    <property type="match status" value="1"/>
</dbReference>